<dbReference type="Pfam" id="PF12796">
    <property type="entry name" value="Ank_2"/>
    <property type="match status" value="1"/>
</dbReference>
<dbReference type="PROSITE" id="PS50011">
    <property type="entry name" value="PROTEIN_KINASE_DOM"/>
    <property type="match status" value="1"/>
</dbReference>
<dbReference type="GO" id="GO:0004540">
    <property type="term" value="F:RNA nuclease activity"/>
    <property type="evidence" value="ECO:0007669"/>
    <property type="project" value="TreeGrafter"/>
</dbReference>
<feature type="domain" description="Protein kinase" evidence="4">
    <location>
        <begin position="176"/>
        <end position="508"/>
    </location>
</feature>
<evidence type="ECO:0000313" key="6">
    <source>
        <dbReference type="Proteomes" id="UP000234275"/>
    </source>
</evidence>
<dbReference type="OrthoDB" id="5986190at2759"/>
<dbReference type="VEuPathDB" id="FungiDB:P170DRAFT_465953"/>
<feature type="repeat" description="ANK" evidence="3">
    <location>
        <begin position="749"/>
        <end position="776"/>
    </location>
</feature>
<protein>
    <recommendedName>
        <fullName evidence="4">Protein kinase domain-containing protein</fullName>
    </recommendedName>
</protein>
<evidence type="ECO:0000256" key="2">
    <source>
        <dbReference type="ARBA" id="ARBA00023043"/>
    </source>
</evidence>
<dbReference type="SUPFAM" id="SSF56112">
    <property type="entry name" value="Protein kinase-like (PK-like)"/>
    <property type="match status" value="1"/>
</dbReference>
<dbReference type="STRING" id="1392250.A0A2I2G0M5"/>
<dbReference type="InterPro" id="IPR000719">
    <property type="entry name" value="Prot_kinase_dom"/>
</dbReference>
<dbReference type="Pfam" id="PF00069">
    <property type="entry name" value="Pkinase"/>
    <property type="match status" value="1"/>
</dbReference>
<dbReference type="SMART" id="SM00248">
    <property type="entry name" value="ANK"/>
    <property type="match status" value="5"/>
</dbReference>
<dbReference type="PROSITE" id="PS00108">
    <property type="entry name" value="PROTEIN_KINASE_ST"/>
    <property type="match status" value="1"/>
</dbReference>
<keyword evidence="6" id="KW-1185">Reference proteome</keyword>
<dbReference type="EMBL" id="MSFO01000006">
    <property type="protein sequence ID" value="PLB46432.1"/>
    <property type="molecule type" value="Genomic_DNA"/>
</dbReference>
<dbReference type="GO" id="GO:0005524">
    <property type="term" value="F:ATP binding"/>
    <property type="evidence" value="ECO:0007669"/>
    <property type="project" value="InterPro"/>
</dbReference>
<dbReference type="PROSITE" id="PS50297">
    <property type="entry name" value="ANK_REP_REGION"/>
    <property type="match status" value="3"/>
</dbReference>
<dbReference type="PROSITE" id="PS50088">
    <property type="entry name" value="ANK_REPEAT"/>
    <property type="match status" value="3"/>
</dbReference>
<dbReference type="Gene3D" id="1.10.510.10">
    <property type="entry name" value="Transferase(Phosphotransferase) domain 1"/>
    <property type="match status" value="1"/>
</dbReference>
<keyword evidence="2 3" id="KW-0040">ANK repeat</keyword>
<feature type="repeat" description="ANK" evidence="3">
    <location>
        <begin position="609"/>
        <end position="641"/>
    </location>
</feature>
<dbReference type="InterPro" id="IPR011009">
    <property type="entry name" value="Kinase-like_dom_sf"/>
</dbReference>
<dbReference type="Gene3D" id="1.25.40.20">
    <property type="entry name" value="Ankyrin repeat-containing domain"/>
    <property type="match status" value="1"/>
</dbReference>
<dbReference type="GO" id="GO:0004672">
    <property type="term" value="F:protein kinase activity"/>
    <property type="evidence" value="ECO:0007669"/>
    <property type="project" value="InterPro"/>
</dbReference>
<reference evidence="5 6" key="1">
    <citation type="submission" date="2016-12" db="EMBL/GenBank/DDBJ databases">
        <title>The genomes of Aspergillus section Nigri reveals drivers in fungal speciation.</title>
        <authorList>
            <consortium name="DOE Joint Genome Institute"/>
            <person name="Vesth T.C."/>
            <person name="Nybo J."/>
            <person name="Theobald S."/>
            <person name="Brandl J."/>
            <person name="Frisvad J.C."/>
            <person name="Nielsen K.F."/>
            <person name="Lyhne E.K."/>
            <person name="Kogle M.E."/>
            <person name="Kuo A."/>
            <person name="Riley R."/>
            <person name="Clum A."/>
            <person name="Nolan M."/>
            <person name="Lipzen A."/>
            <person name="Salamov A."/>
            <person name="Henrissat B."/>
            <person name="Wiebenga A."/>
            <person name="De Vries R.P."/>
            <person name="Grigoriev I.V."/>
            <person name="Mortensen U.H."/>
            <person name="Andersen M.R."/>
            <person name="Baker S.E."/>
        </authorList>
    </citation>
    <scope>NUCLEOTIDE SEQUENCE [LARGE SCALE GENOMIC DNA]</scope>
    <source>
        <strain evidence="5 6">IBT 23096</strain>
    </source>
</reference>
<dbReference type="GO" id="GO:0003723">
    <property type="term" value="F:RNA binding"/>
    <property type="evidence" value="ECO:0007669"/>
    <property type="project" value="TreeGrafter"/>
</dbReference>
<dbReference type="AlphaFoldDB" id="A0A2I2G0M5"/>
<dbReference type="SUPFAM" id="SSF48403">
    <property type="entry name" value="Ankyrin repeat"/>
    <property type="match status" value="1"/>
</dbReference>
<evidence type="ECO:0000313" key="5">
    <source>
        <dbReference type="EMBL" id="PLB46432.1"/>
    </source>
</evidence>
<comment type="caution">
    <text evidence="5">The sequence shown here is derived from an EMBL/GenBank/DDBJ whole genome shotgun (WGS) entry which is preliminary data.</text>
</comment>
<keyword evidence="1" id="KW-0677">Repeat</keyword>
<dbReference type="InterPro" id="IPR008271">
    <property type="entry name" value="Ser/Thr_kinase_AS"/>
</dbReference>
<dbReference type="GO" id="GO:0006396">
    <property type="term" value="P:RNA processing"/>
    <property type="evidence" value="ECO:0007669"/>
    <property type="project" value="TreeGrafter"/>
</dbReference>
<dbReference type="PANTHER" id="PTHR24141">
    <property type="entry name" value="2-5A-DEPENDENT RIBONUCLEASE"/>
    <property type="match status" value="1"/>
</dbReference>
<organism evidence="5 6">
    <name type="scientific">Aspergillus steynii IBT 23096</name>
    <dbReference type="NCBI Taxonomy" id="1392250"/>
    <lineage>
        <taxon>Eukaryota</taxon>
        <taxon>Fungi</taxon>
        <taxon>Dikarya</taxon>
        <taxon>Ascomycota</taxon>
        <taxon>Pezizomycotina</taxon>
        <taxon>Eurotiomycetes</taxon>
        <taxon>Eurotiomycetidae</taxon>
        <taxon>Eurotiales</taxon>
        <taxon>Aspergillaceae</taxon>
        <taxon>Aspergillus</taxon>
        <taxon>Aspergillus subgen. Circumdati</taxon>
    </lineage>
</organism>
<dbReference type="PANTHER" id="PTHR24141:SF1">
    <property type="entry name" value="2-5A-DEPENDENT RIBONUCLEASE"/>
    <property type="match status" value="1"/>
</dbReference>
<gene>
    <name evidence="5" type="ORF">P170DRAFT_465953</name>
</gene>
<dbReference type="RefSeq" id="XP_024701734.1">
    <property type="nucleotide sequence ID" value="XM_024852371.1"/>
</dbReference>
<dbReference type="GeneID" id="36560069"/>
<dbReference type="SMART" id="SM00220">
    <property type="entry name" value="S_TKc"/>
    <property type="match status" value="1"/>
</dbReference>
<feature type="repeat" description="ANK" evidence="3">
    <location>
        <begin position="642"/>
        <end position="674"/>
    </location>
</feature>
<name>A0A2I2G0M5_9EURO</name>
<dbReference type="InterPro" id="IPR002110">
    <property type="entry name" value="Ankyrin_rpt"/>
</dbReference>
<dbReference type="InterPro" id="IPR036770">
    <property type="entry name" value="Ankyrin_rpt-contain_sf"/>
</dbReference>
<dbReference type="Proteomes" id="UP000234275">
    <property type="component" value="Unassembled WGS sequence"/>
</dbReference>
<evidence type="ECO:0000259" key="4">
    <source>
        <dbReference type="PROSITE" id="PS50011"/>
    </source>
</evidence>
<accession>A0A2I2G0M5</accession>
<evidence type="ECO:0000256" key="1">
    <source>
        <dbReference type="ARBA" id="ARBA00022737"/>
    </source>
</evidence>
<evidence type="ECO:0000256" key="3">
    <source>
        <dbReference type="PROSITE-ProRule" id="PRU00023"/>
    </source>
</evidence>
<sequence>MLRRTLRSFSLDAGRSSLEGAHDQAYQQRRDDLIEELRTRLKDRMEKRGSSLEKFISRGSLQDIWSEDRLQGFIDLLAPGFNKNSIPDIRGHYIQTLSILVWIRWSDWSRFGSVFFRQGRADCNIPTYTLEILEEPSFLGPQWADSFFAEQYVFCPVDIVEGENIVQSEEWRLPFLDGAGRPRSGGFGEVVKESIARGHFCPLLGNVKGKPLNQDLLVARKSFATRHDFREEVKNLSLLRASLSKCERIVLSLATVTIGRKFNIIFPWADMDLEIFLDGGYKKFGNFGLHDLMKEVSNLAWALSFLHDGLQPRHLKCHHMDLKPPNILIFASDRFPVGEWKITDFGISIIDEPDRHPKTTTVSQLVQNKTYPPLRDDMQYRTSTYQPPEASTDSLFGRRSDVWSLGGILMRVLAFGLGGIEELQRLDEQRALNDDGLPGGLNDRFYRGSPPVLNPHVESWLNALPGRYPDYHQESLEKYKELLFRMLSIEKLTRPLAGDVFEELGNILKNAPPERNEGPARVGSIMTAQSDPPSDRGIGITATVASLVNAIKQRDILEIQTLLNGHVMVEETHHGDRPVIHAIRENCPAAIQMLRGYQRDLDLETPSLKGDTPLKLASEIGSVVMVETLLAAGVDIDATSQHGMTALMVAAKYGHGATIQTLLNHGANYMMYSNHGYTCVHFAAINRQAGGDVIRPFIDTLETLDIPAEDDAQTPFMMLIKFYTDTPDWWEKYDILREANANINYADADNMTPLSLAVKQNQVKLAETLMRHGARY</sequence>
<proteinExistence type="predicted"/>